<dbReference type="eggNOG" id="KOG1148">
    <property type="taxonomic scope" value="Eukaryota"/>
</dbReference>
<dbReference type="Proteomes" id="UP000001745">
    <property type="component" value="Unassembled WGS sequence"/>
</dbReference>
<evidence type="ECO:0000256" key="4">
    <source>
        <dbReference type="ARBA" id="ARBA00022917"/>
    </source>
</evidence>
<dbReference type="SUPFAM" id="SSF52374">
    <property type="entry name" value="Nucleotidylyl transferase"/>
    <property type="match status" value="1"/>
</dbReference>
<dbReference type="OrthoDB" id="10250478at2759"/>
<keyword evidence="3 6" id="KW-0067">ATP-binding</keyword>
<dbReference type="GO" id="GO:0005524">
    <property type="term" value="F:ATP binding"/>
    <property type="evidence" value="ECO:0007669"/>
    <property type="project" value="UniProtKB-KW"/>
</dbReference>
<feature type="region of interest" description="Disordered" evidence="7">
    <location>
        <begin position="1"/>
        <end position="44"/>
    </location>
</feature>
<keyword evidence="5 6" id="KW-0030">Aminoacyl-tRNA synthetase</keyword>
<dbReference type="PRINTS" id="PR00987">
    <property type="entry name" value="TRNASYNTHGLU"/>
</dbReference>
<dbReference type="InterPro" id="IPR020058">
    <property type="entry name" value="Glu/Gln-tRNA-synth_Ib_cat-dom"/>
</dbReference>
<feature type="domain" description="Glutamyl/glutaminyl-tRNA synthetase class Ib catalytic" evidence="8">
    <location>
        <begin position="72"/>
        <end position="143"/>
    </location>
</feature>
<dbReference type="InterPro" id="IPR000924">
    <property type="entry name" value="Glu/Gln-tRNA-synth"/>
</dbReference>
<evidence type="ECO:0000313" key="10">
    <source>
        <dbReference type="Proteomes" id="UP000001745"/>
    </source>
</evidence>
<evidence type="ECO:0000256" key="5">
    <source>
        <dbReference type="ARBA" id="ARBA00023146"/>
    </source>
</evidence>
<name>B8M891_TALSN</name>
<evidence type="ECO:0000256" key="1">
    <source>
        <dbReference type="ARBA" id="ARBA00022598"/>
    </source>
</evidence>
<dbReference type="HOGENOM" id="CLU_1397169_0_0_1"/>
<dbReference type="Gene3D" id="3.40.50.620">
    <property type="entry name" value="HUPs"/>
    <property type="match status" value="1"/>
</dbReference>
<keyword evidence="10" id="KW-1185">Reference proteome</keyword>
<dbReference type="RefSeq" id="XP_002480838.1">
    <property type="nucleotide sequence ID" value="XM_002480793.1"/>
</dbReference>
<dbReference type="Pfam" id="PF00749">
    <property type="entry name" value="tRNA-synt_1c"/>
    <property type="match status" value="1"/>
</dbReference>
<dbReference type="GeneID" id="8101901"/>
<feature type="compositionally biased region" description="Polar residues" evidence="7">
    <location>
        <begin position="30"/>
        <end position="44"/>
    </location>
</feature>
<evidence type="ECO:0000259" key="8">
    <source>
        <dbReference type="Pfam" id="PF00749"/>
    </source>
</evidence>
<evidence type="ECO:0000256" key="2">
    <source>
        <dbReference type="ARBA" id="ARBA00022741"/>
    </source>
</evidence>
<dbReference type="GO" id="GO:0004819">
    <property type="term" value="F:glutamine-tRNA ligase activity"/>
    <property type="evidence" value="ECO:0007669"/>
    <property type="project" value="TreeGrafter"/>
</dbReference>
<evidence type="ECO:0000256" key="7">
    <source>
        <dbReference type="SAM" id="MobiDB-lite"/>
    </source>
</evidence>
<evidence type="ECO:0000256" key="6">
    <source>
        <dbReference type="RuleBase" id="RU363037"/>
    </source>
</evidence>
<keyword evidence="4 6" id="KW-0648">Protein biosynthesis</keyword>
<evidence type="ECO:0000313" key="9">
    <source>
        <dbReference type="EMBL" id="EED20404.1"/>
    </source>
</evidence>
<dbReference type="GO" id="GO:0006425">
    <property type="term" value="P:glutaminyl-tRNA aminoacylation"/>
    <property type="evidence" value="ECO:0007669"/>
    <property type="project" value="TreeGrafter"/>
</dbReference>
<comment type="similarity">
    <text evidence="6">Belongs to the class-I aminoacyl-tRNA synthetase family.</text>
</comment>
<dbReference type="PANTHER" id="PTHR43097">
    <property type="entry name" value="GLUTAMINE-TRNA LIGASE"/>
    <property type="match status" value="1"/>
</dbReference>
<dbReference type="InterPro" id="IPR050132">
    <property type="entry name" value="Gln/Glu-tRNA_Ligase"/>
</dbReference>
<keyword evidence="1 6" id="KW-0436">Ligase</keyword>
<dbReference type="PANTHER" id="PTHR43097:SF4">
    <property type="entry name" value="GLUTAMINE--TRNA LIGASE"/>
    <property type="match status" value="1"/>
</dbReference>
<dbReference type="PhylomeDB" id="B8M891"/>
<accession>B8M891</accession>
<dbReference type="InterPro" id="IPR014729">
    <property type="entry name" value="Rossmann-like_a/b/a_fold"/>
</dbReference>
<dbReference type="GO" id="GO:0005829">
    <property type="term" value="C:cytosol"/>
    <property type="evidence" value="ECO:0007669"/>
    <property type="project" value="TreeGrafter"/>
</dbReference>
<organism evidence="9 10">
    <name type="scientific">Talaromyces stipitatus (strain ATCC 10500 / CBS 375.48 / QM 6759 / NRRL 1006)</name>
    <name type="common">Penicillium stipitatum</name>
    <dbReference type="NCBI Taxonomy" id="441959"/>
    <lineage>
        <taxon>Eukaryota</taxon>
        <taxon>Fungi</taxon>
        <taxon>Dikarya</taxon>
        <taxon>Ascomycota</taxon>
        <taxon>Pezizomycotina</taxon>
        <taxon>Eurotiomycetes</taxon>
        <taxon>Eurotiomycetidae</taxon>
        <taxon>Eurotiales</taxon>
        <taxon>Trichocomaceae</taxon>
        <taxon>Talaromyces</taxon>
        <taxon>Talaromyces sect. Talaromyces</taxon>
    </lineage>
</organism>
<sequence>MTNMSDVTSRQREPLEDNNQQAKAEAPSGLETNPQTNPKESVTQPMESIFTSGFLAEVYKEKPLGSAGVDRIVTRFPPEPNGFLYLGYSKAIVVNFGFAEHHGGDCYLCYDDTNPAKEEEKYFTAIEEIRAVDDIRLGRYYSTGYRRRIRYSLFFPRRIRISNIIRLLVMPADTISAIPRRYSNYPPYIQSYGER</sequence>
<reference evidence="10" key="1">
    <citation type="journal article" date="2015" name="Genome Announc.">
        <title>Genome sequence of the AIDS-associated pathogen Penicillium marneffei (ATCC18224) and its near taxonomic relative Talaromyces stipitatus (ATCC10500).</title>
        <authorList>
            <person name="Nierman W.C."/>
            <person name="Fedorova-Abrams N.D."/>
            <person name="Andrianopoulos A."/>
        </authorList>
    </citation>
    <scope>NUCLEOTIDE SEQUENCE [LARGE SCALE GENOMIC DNA]</scope>
    <source>
        <strain evidence="10">ATCC 10500 / CBS 375.48 / QM 6759 / NRRL 1006</strain>
    </source>
</reference>
<gene>
    <name evidence="9" type="ORF">TSTA_036300</name>
</gene>
<dbReference type="EMBL" id="EQ962654">
    <property type="protein sequence ID" value="EED20404.1"/>
    <property type="molecule type" value="Genomic_DNA"/>
</dbReference>
<dbReference type="AlphaFoldDB" id="B8M891"/>
<dbReference type="STRING" id="441959.B8M891"/>
<dbReference type="InParanoid" id="B8M891"/>
<keyword evidence="2 6" id="KW-0547">Nucleotide-binding</keyword>
<evidence type="ECO:0000256" key="3">
    <source>
        <dbReference type="ARBA" id="ARBA00022840"/>
    </source>
</evidence>
<protein>
    <submittedName>
        <fullName evidence="9">Glutamyl-tRNA synthetase, cytoplasmic, putative</fullName>
    </submittedName>
</protein>
<dbReference type="VEuPathDB" id="FungiDB:TSTA_036300"/>
<proteinExistence type="inferred from homology"/>